<name>A0ABU6WCH7_9FABA</name>
<sequence length="137" mass="15213">MRRQLSCNRPSRRWATDGRGLTCTTPLPLFDSESEAVCPSSLGTCCRLLTGGFAIKRAKHRVPWQRRKCYVRNPEACFLTSTKCDLCESPLERVGGVPKVSLPSGYLLVLVMGKFPRLSGELPEAVLTTLHKLQLPP</sequence>
<evidence type="ECO:0000313" key="2">
    <source>
        <dbReference type="Proteomes" id="UP001341840"/>
    </source>
</evidence>
<keyword evidence="2" id="KW-1185">Reference proteome</keyword>
<gene>
    <name evidence="1" type="ORF">PIB30_023391</name>
</gene>
<dbReference type="Proteomes" id="UP001341840">
    <property type="component" value="Unassembled WGS sequence"/>
</dbReference>
<evidence type="ECO:0000313" key="1">
    <source>
        <dbReference type="EMBL" id="MED6181868.1"/>
    </source>
</evidence>
<comment type="caution">
    <text evidence="1">The sequence shown here is derived from an EMBL/GenBank/DDBJ whole genome shotgun (WGS) entry which is preliminary data.</text>
</comment>
<protein>
    <submittedName>
        <fullName evidence="1">Uncharacterized protein</fullName>
    </submittedName>
</protein>
<reference evidence="1 2" key="1">
    <citation type="journal article" date="2023" name="Plants (Basel)">
        <title>Bridging the Gap: Combining Genomics and Transcriptomics Approaches to Understand Stylosanthes scabra, an Orphan Legume from the Brazilian Caatinga.</title>
        <authorList>
            <person name="Ferreira-Neto J.R.C."/>
            <person name="da Silva M.D."/>
            <person name="Binneck E."/>
            <person name="de Melo N.F."/>
            <person name="da Silva R.H."/>
            <person name="de Melo A.L.T.M."/>
            <person name="Pandolfi V."/>
            <person name="Bustamante F.O."/>
            <person name="Brasileiro-Vidal A.C."/>
            <person name="Benko-Iseppon A.M."/>
        </authorList>
    </citation>
    <scope>NUCLEOTIDE SEQUENCE [LARGE SCALE GENOMIC DNA]</scope>
    <source>
        <tissue evidence="1">Leaves</tissue>
    </source>
</reference>
<organism evidence="1 2">
    <name type="scientific">Stylosanthes scabra</name>
    <dbReference type="NCBI Taxonomy" id="79078"/>
    <lineage>
        <taxon>Eukaryota</taxon>
        <taxon>Viridiplantae</taxon>
        <taxon>Streptophyta</taxon>
        <taxon>Embryophyta</taxon>
        <taxon>Tracheophyta</taxon>
        <taxon>Spermatophyta</taxon>
        <taxon>Magnoliopsida</taxon>
        <taxon>eudicotyledons</taxon>
        <taxon>Gunneridae</taxon>
        <taxon>Pentapetalae</taxon>
        <taxon>rosids</taxon>
        <taxon>fabids</taxon>
        <taxon>Fabales</taxon>
        <taxon>Fabaceae</taxon>
        <taxon>Papilionoideae</taxon>
        <taxon>50 kb inversion clade</taxon>
        <taxon>dalbergioids sensu lato</taxon>
        <taxon>Dalbergieae</taxon>
        <taxon>Pterocarpus clade</taxon>
        <taxon>Stylosanthes</taxon>
    </lineage>
</organism>
<proteinExistence type="predicted"/>
<dbReference type="EMBL" id="JASCZI010181324">
    <property type="protein sequence ID" value="MED6181868.1"/>
    <property type="molecule type" value="Genomic_DNA"/>
</dbReference>
<accession>A0ABU6WCH7</accession>